<evidence type="ECO:0000313" key="1">
    <source>
        <dbReference type="EMBL" id="EFW11698.1"/>
    </source>
</evidence>
<name>E9CPA7_9GAMM</name>
<protein>
    <submittedName>
        <fullName evidence="1">Uncharacterized protein</fullName>
    </submittedName>
</protein>
<gene>
    <name evidence="1" type="ORF">SSYM_2346</name>
</gene>
<evidence type="ECO:0000313" key="2">
    <source>
        <dbReference type="Proteomes" id="UP000013568"/>
    </source>
</evidence>
<dbReference type="EMBL" id="GL636124">
    <property type="protein sequence ID" value="EFW11698.1"/>
    <property type="molecule type" value="Genomic_DNA"/>
</dbReference>
<dbReference type="HOGENOM" id="CLU_3084656_0_0_6"/>
<sequence>MHWADTLIGFNACTDLFFILLNYCDFVLYENPKISALINGDRLYALNIALAK</sequence>
<dbReference type="Proteomes" id="UP000013568">
    <property type="component" value="Unassembled WGS sequence"/>
</dbReference>
<organism evidence="1 2">
    <name type="scientific">Serratia symbiotica str. Tucson</name>
    <dbReference type="NCBI Taxonomy" id="914128"/>
    <lineage>
        <taxon>Bacteria</taxon>
        <taxon>Pseudomonadati</taxon>
        <taxon>Pseudomonadota</taxon>
        <taxon>Gammaproteobacteria</taxon>
        <taxon>Enterobacterales</taxon>
        <taxon>Yersiniaceae</taxon>
        <taxon>Serratia</taxon>
        <taxon>Serratia symbiotica</taxon>
    </lineage>
</organism>
<dbReference type="AlphaFoldDB" id="E9CPA7"/>
<reference evidence="2" key="1">
    <citation type="journal article" date="2011" name="Genome Biol. Evol.">
        <title>Massive genomic decay in Serratia symbiotica, a recently evolved symbiont of aphids.</title>
        <authorList>
            <person name="Burke G.R."/>
            <person name="Moran N.A."/>
        </authorList>
    </citation>
    <scope>NUCLEOTIDE SEQUENCE [LARGE SCALE GENOMIC DNA]</scope>
    <source>
        <strain evidence="2">Tucson</strain>
    </source>
</reference>
<proteinExistence type="predicted"/>
<keyword evidence="2" id="KW-1185">Reference proteome</keyword>
<accession>E9CPA7</accession>